<reference evidence="1 2" key="1">
    <citation type="submission" date="2017-10" db="EMBL/GenBank/DDBJ databases">
        <title>Comparative genomics between pathogenic Norcardia.</title>
        <authorList>
            <person name="Zeng L."/>
        </authorList>
    </citation>
    <scope>NUCLEOTIDE SEQUENCE [LARGE SCALE GENOMIC DNA]</scope>
    <source>
        <strain evidence="1 2">NC_YFY_NT001</strain>
    </source>
</reference>
<organism evidence="1 2">
    <name type="scientific">Nocardia terpenica</name>
    <dbReference type="NCBI Taxonomy" id="455432"/>
    <lineage>
        <taxon>Bacteria</taxon>
        <taxon>Bacillati</taxon>
        <taxon>Actinomycetota</taxon>
        <taxon>Actinomycetes</taxon>
        <taxon>Mycobacteriales</taxon>
        <taxon>Nocardiaceae</taxon>
        <taxon>Nocardia</taxon>
    </lineage>
</organism>
<proteinExistence type="predicted"/>
<dbReference type="KEGG" id="ntp:CRH09_08035"/>
<sequence>MADRIAGKIFYAPGELPPPDPAEVAEAQAAFAEFDRQRQAVPPENEITLRPDHYGNDLDGTEYEQWARQRRADREAQGGDQ</sequence>
<dbReference type="RefSeq" id="WP_098693374.1">
    <property type="nucleotide sequence ID" value="NZ_CP023778.1"/>
</dbReference>
<protein>
    <submittedName>
        <fullName evidence="1">Uncharacterized protein</fullName>
    </submittedName>
</protein>
<name>A0A291RFU8_9NOCA</name>
<dbReference type="Proteomes" id="UP000221961">
    <property type="component" value="Chromosome"/>
</dbReference>
<evidence type="ECO:0000313" key="1">
    <source>
        <dbReference type="EMBL" id="ATL66168.1"/>
    </source>
</evidence>
<dbReference type="GeneID" id="88357380"/>
<dbReference type="EMBL" id="CP023778">
    <property type="protein sequence ID" value="ATL66168.1"/>
    <property type="molecule type" value="Genomic_DNA"/>
</dbReference>
<evidence type="ECO:0000313" key="2">
    <source>
        <dbReference type="Proteomes" id="UP000221961"/>
    </source>
</evidence>
<accession>A0A291RFU8</accession>
<dbReference type="AlphaFoldDB" id="A0A291RFU8"/>
<gene>
    <name evidence="1" type="ORF">CRH09_08035</name>
</gene>